<feature type="non-terminal residue" evidence="2">
    <location>
        <position position="1"/>
    </location>
</feature>
<organism evidence="2 3">
    <name type="scientific">Cystoisospora suis</name>
    <dbReference type="NCBI Taxonomy" id="483139"/>
    <lineage>
        <taxon>Eukaryota</taxon>
        <taxon>Sar</taxon>
        <taxon>Alveolata</taxon>
        <taxon>Apicomplexa</taxon>
        <taxon>Conoidasida</taxon>
        <taxon>Coccidia</taxon>
        <taxon>Eucoccidiorida</taxon>
        <taxon>Eimeriorina</taxon>
        <taxon>Sarcocystidae</taxon>
        <taxon>Cystoisospora</taxon>
    </lineage>
</organism>
<feature type="compositionally biased region" description="Polar residues" evidence="1">
    <location>
        <begin position="36"/>
        <end position="51"/>
    </location>
</feature>
<comment type="caution">
    <text evidence="2">The sequence shown here is derived from an EMBL/GenBank/DDBJ whole genome shotgun (WGS) entry which is preliminary data.</text>
</comment>
<gene>
    <name evidence="2" type="ORF">CSUI_003336</name>
</gene>
<accession>A0A2C6L5K3</accession>
<name>A0A2C6L5K3_9APIC</name>
<dbReference type="RefSeq" id="XP_067924491.1">
    <property type="nucleotide sequence ID" value="XM_068063534.1"/>
</dbReference>
<proteinExistence type="predicted"/>
<feature type="compositionally biased region" description="Polar residues" evidence="1">
    <location>
        <begin position="83"/>
        <end position="94"/>
    </location>
</feature>
<keyword evidence="3" id="KW-1185">Reference proteome</keyword>
<dbReference type="VEuPathDB" id="ToxoDB:CSUI_003336"/>
<feature type="region of interest" description="Disordered" evidence="1">
    <location>
        <begin position="30"/>
        <end position="99"/>
    </location>
</feature>
<dbReference type="OrthoDB" id="10675049at2759"/>
<dbReference type="EMBL" id="MIGC01001461">
    <property type="protein sequence ID" value="PHJ22814.1"/>
    <property type="molecule type" value="Genomic_DNA"/>
</dbReference>
<evidence type="ECO:0000313" key="2">
    <source>
        <dbReference type="EMBL" id="PHJ22814.1"/>
    </source>
</evidence>
<reference evidence="2 3" key="1">
    <citation type="journal article" date="2017" name="Int. J. Parasitol.">
        <title>The genome of the protozoan parasite Cystoisospora suis and a reverse vaccinology approach to identify vaccine candidates.</title>
        <authorList>
            <person name="Palmieri N."/>
            <person name="Shrestha A."/>
            <person name="Ruttkowski B."/>
            <person name="Beck T."/>
            <person name="Vogl C."/>
            <person name="Tomley F."/>
            <person name="Blake D.P."/>
            <person name="Joachim A."/>
        </authorList>
    </citation>
    <scope>NUCLEOTIDE SEQUENCE [LARGE SCALE GENOMIC DNA]</scope>
    <source>
        <strain evidence="2 3">Wien I</strain>
    </source>
</reference>
<feature type="compositionally biased region" description="Polar residues" evidence="1">
    <location>
        <begin position="477"/>
        <end position="493"/>
    </location>
</feature>
<dbReference type="GeneID" id="94426745"/>
<feature type="compositionally biased region" description="Polar residues" evidence="1">
    <location>
        <begin position="441"/>
        <end position="450"/>
    </location>
</feature>
<evidence type="ECO:0000256" key="1">
    <source>
        <dbReference type="SAM" id="MobiDB-lite"/>
    </source>
</evidence>
<feature type="compositionally biased region" description="Basic and acidic residues" evidence="1">
    <location>
        <begin position="456"/>
        <end position="476"/>
    </location>
</feature>
<protein>
    <submittedName>
        <fullName evidence="2">Uncharacterized protein</fullName>
    </submittedName>
</protein>
<evidence type="ECO:0000313" key="3">
    <source>
        <dbReference type="Proteomes" id="UP000221165"/>
    </source>
</evidence>
<feature type="region of interest" description="Disordered" evidence="1">
    <location>
        <begin position="435"/>
        <end position="500"/>
    </location>
</feature>
<dbReference type="AlphaFoldDB" id="A0A2C6L5K3"/>
<dbReference type="Proteomes" id="UP000221165">
    <property type="component" value="Unassembled WGS sequence"/>
</dbReference>
<sequence>EDKCCGLHCNIVAAVTPLLAFNTEHPFEPNHLGKTTGHQGASAAQLSSVSHKAQDADVGPHQKQHTTGDCYVGQERPPRPGNSVGSRTSAPTDETNGREHSYSVFERLCSVEGHRSPTTRVGVESCSAACPYGYTSNDFLIQAAAAEVLGCAALLPSGRQAIKDAGAIPRLGERLLVSQSESVKDNIAAVRISPAEAERNTTNPGKESSSNCFCLRPDTPESRIIAVPNRSLTQGQAVSRLGYASLSRWCVSLRQAACLSCEVKSSAGAEQSVSLRCLPGPSKMYKCSHGHSLQALPVIPPLALGKSFEHPEGRLLLKLLRACGDLGELKAGIVNKLLTEPDLLHSLYGSFAIVEVTKTLQSELLEEQRQATEAKLSRKSKFLELLNQIELERKILEGQVLAIREWGICTEEELLRRNNSGRSCLSMAGRDAAGFAESESEAQNANTTPASGKRGTRFDTTVKGKGHDTKQMDRSSQEGAQHRQSLQTVSSPTELPAGNVETGDVAESMTELDQLYLMEALKATNEKRGTCCCRHCLKDDARDRKFLTMASCLQYLLQKETVDTDAAHMAAQKTPTRWAWNNSPLIVGKAARQRGLQLLSYAGRTRRHSPTNTQKSGR</sequence>